<evidence type="ECO:0000256" key="1">
    <source>
        <dbReference type="ARBA" id="ARBA00005417"/>
    </source>
</evidence>
<accession>A0A4R3LWW3</accession>
<dbReference type="CDD" id="cd03224">
    <property type="entry name" value="ABC_TM1139_LivF_branched"/>
    <property type="match status" value="1"/>
</dbReference>
<dbReference type="SMART" id="SM00382">
    <property type="entry name" value="AAA"/>
    <property type="match status" value="1"/>
</dbReference>
<dbReference type="InterPro" id="IPR027417">
    <property type="entry name" value="P-loop_NTPase"/>
</dbReference>
<keyword evidence="4 7" id="KW-0067">ATP-binding</keyword>
<dbReference type="GO" id="GO:0015807">
    <property type="term" value="P:L-amino acid transport"/>
    <property type="evidence" value="ECO:0007669"/>
    <property type="project" value="TreeGrafter"/>
</dbReference>
<dbReference type="PANTHER" id="PTHR43820:SF2">
    <property type="entry name" value="ABC TRANSPORTER ATP-BINDING PROTEIN"/>
    <property type="match status" value="1"/>
</dbReference>
<dbReference type="SUPFAM" id="SSF52540">
    <property type="entry name" value="P-loop containing nucleoside triphosphate hydrolases"/>
    <property type="match status" value="1"/>
</dbReference>
<protein>
    <submittedName>
        <fullName evidence="7">Amino acid/amide ABC transporter ATP-binding protein 2 (HAAT family)</fullName>
    </submittedName>
</protein>
<dbReference type="InterPro" id="IPR017871">
    <property type="entry name" value="ABC_transporter-like_CS"/>
</dbReference>
<evidence type="ECO:0000256" key="3">
    <source>
        <dbReference type="ARBA" id="ARBA00022741"/>
    </source>
</evidence>
<proteinExistence type="inferred from homology"/>
<sequence>MLAVSGLDAWYGAAHILRDVDLAIGAGEAVALLGRNGAGKSTTLRALMGLVPRVTGTITFAGRDLAGLEPHARARAGLGYVPEDRRIFSDLTVLENLEVGRRPPRPGHPAWTPERLFDLFPNLAEMRRRPGGRMSGGEQQMLALARTLMGNPALLLLDEPSEGLAPRILEQMAGAVRALKAEGLAILLCEQNFRFAGLICDTAYVMARGEIVHRGPFAELAADEARRDALLAV</sequence>
<feature type="domain" description="ABC transporter" evidence="6">
    <location>
        <begin position="2"/>
        <end position="233"/>
    </location>
</feature>
<keyword evidence="3" id="KW-0547">Nucleotide-binding</keyword>
<evidence type="ECO:0000256" key="4">
    <source>
        <dbReference type="ARBA" id="ARBA00022840"/>
    </source>
</evidence>
<dbReference type="InterPro" id="IPR003439">
    <property type="entry name" value="ABC_transporter-like_ATP-bd"/>
</dbReference>
<dbReference type="OrthoDB" id="8445866at2"/>
<gene>
    <name evidence="7" type="ORF">EDC64_105152</name>
</gene>
<dbReference type="AlphaFoldDB" id="A0A4R3LWW3"/>
<evidence type="ECO:0000259" key="6">
    <source>
        <dbReference type="PROSITE" id="PS50893"/>
    </source>
</evidence>
<dbReference type="InterPro" id="IPR052156">
    <property type="entry name" value="BCAA_Transport_ATP-bd_LivF"/>
</dbReference>
<comment type="caution">
    <text evidence="7">The sequence shown here is derived from an EMBL/GenBank/DDBJ whole genome shotgun (WGS) entry which is preliminary data.</text>
</comment>
<keyword evidence="2" id="KW-0813">Transport</keyword>
<dbReference type="Pfam" id="PF00005">
    <property type="entry name" value="ABC_tran"/>
    <property type="match status" value="1"/>
</dbReference>
<dbReference type="InterPro" id="IPR003593">
    <property type="entry name" value="AAA+_ATPase"/>
</dbReference>
<evidence type="ECO:0000256" key="2">
    <source>
        <dbReference type="ARBA" id="ARBA00022448"/>
    </source>
</evidence>
<dbReference type="GO" id="GO:0016887">
    <property type="term" value="F:ATP hydrolysis activity"/>
    <property type="evidence" value="ECO:0007669"/>
    <property type="project" value="InterPro"/>
</dbReference>
<reference evidence="7 8" key="1">
    <citation type="submission" date="2019-03" db="EMBL/GenBank/DDBJ databases">
        <title>Genomic Encyclopedia of Type Strains, Phase IV (KMG-IV): sequencing the most valuable type-strain genomes for metagenomic binning, comparative biology and taxonomic classification.</title>
        <authorList>
            <person name="Goeker M."/>
        </authorList>
    </citation>
    <scope>NUCLEOTIDE SEQUENCE [LARGE SCALE GENOMIC DNA]</scope>
    <source>
        <strain evidence="7 8">DSM 9035</strain>
    </source>
</reference>
<dbReference type="PROSITE" id="PS00211">
    <property type="entry name" value="ABC_TRANSPORTER_1"/>
    <property type="match status" value="1"/>
</dbReference>
<keyword evidence="5" id="KW-0029">Amino-acid transport</keyword>
<dbReference type="EMBL" id="SMAI01000005">
    <property type="protein sequence ID" value="TCT05121.1"/>
    <property type="molecule type" value="Genomic_DNA"/>
</dbReference>
<dbReference type="GO" id="GO:0005524">
    <property type="term" value="F:ATP binding"/>
    <property type="evidence" value="ECO:0007669"/>
    <property type="project" value="UniProtKB-KW"/>
</dbReference>
<evidence type="ECO:0000256" key="5">
    <source>
        <dbReference type="ARBA" id="ARBA00022970"/>
    </source>
</evidence>
<keyword evidence="8" id="KW-1185">Reference proteome</keyword>
<comment type="similarity">
    <text evidence="1">Belongs to the ABC transporter superfamily.</text>
</comment>
<evidence type="ECO:0000313" key="8">
    <source>
        <dbReference type="Proteomes" id="UP000294664"/>
    </source>
</evidence>
<dbReference type="GO" id="GO:0015658">
    <property type="term" value="F:branched-chain amino acid transmembrane transporter activity"/>
    <property type="evidence" value="ECO:0007669"/>
    <property type="project" value="TreeGrafter"/>
</dbReference>
<name>A0A4R3LWW3_9HYPH</name>
<dbReference type="Proteomes" id="UP000294664">
    <property type="component" value="Unassembled WGS sequence"/>
</dbReference>
<organism evidence="7 8">
    <name type="scientific">Aquabacter spiritensis</name>
    <dbReference type="NCBI Taxonomy" id="933073"/>
    <lineage>
        <taxon>Bacteria</taxon>
        <taxon>Pseudomonadati</taxon>
        <taxon>Pseudomonadota</taxon>
        <taxon>Alphaproteobacteria</taxon>
        <taxon>Hyphomicrobiales</taxon>
        <taxon>Xanthobacteraceae</taxon>
        <taxon>Aquabacter</taxon>
    </lineage>
</organism>
<dbReference type="PROSITE" id="PS50893">
    <property type="entry name" value="ABC_TRANSPORTER_2"/>
    <property type="match status" value="1"/>
</dbReference>
<dbReference type="PANTHER" id="PTHR43820">
    <property type="entry name" value="HIGH-AFFINITY BRANCHED-CHAIN AMINO ACID TRANSPORT ATP-BINDING PROTEIN LIVF"/>
    <property type="match status" value="1"/>
</dbReference>
<evidence type="ECO:0000313" key="7">
    <source>
        <dbReference type="EMBL" id="TCT05121.1"/>
    </source>
</evidence>
<dbReference type="Gene3D" id="3.40.50.300">
    <property type="entry name" value="P-loop containing nucleotide triphosphate hydrolases"/>
    <property type="match status" value="1"/>
</dbReference>